<reference evidence="3 4" key="1">
    <citation type="submission" date="2016-07" db="EMBL/GenBank/DDBJ databases">
        <title>Pervasive Adenine N6-methylation of Active Genes in Fungi.</title>
        <authorList>
            <consortium name="DOE Joint Genome Institute"/>
            <person name="Mondo S.J."/>
            <person name="Dannebaum R.O."/>
            <person name="Kuo R.C."/>
            <person name="Labutti K."/>
            <person name="Haridas S."/>
            <person name="Kuo A."/>
            <person name="Salamov A."/>
            <person name="Ahrendt S.R."/>
            <person name="Lipzen A."/>
            <person name="Sullivan W."/>
            <person name="Andreopoulos W.B."/>
            <person name="Clum A."/>
            <person name="Lindquist E."/>
            <person name="Daum C."/>
            <person name="Ramamoorthy G.K."/>
            <person name="Gryganskyi A."/>
            <person name="Culley D."/>
            <person name="Magnuson J.K."/>
            <person name="James T.Y."/>
            <person name="O'Malley M.A."/>
            <person name="Stajich J.E."/>
            <person name="Spatafora J.W."/>
            <person name="Visel A."/>
            <person name="Grigoriev I.V."/>
        </authorList>
    </citation>
    <scope>NUCLEOTIDE SEQUENCE [LARGE SCALE GENOMIC DNA]</scope>
    <source>
        <strain evidence="3 4">NRRL 1336</strain>
    </source>
</reference>
<organism evidence="3 4">
    <name type="scientific">Absidia repens</name>
    <dbReference type="NCBI Taxonomy" id="90262"/>
    <lineage>
        <taxon>Eukaryota</taxon>
        <taxon>Fungi</taxon>
        <taxon>Fungi incertae sedis</taxon>
        <taxon>Mucoromycota</taxon>
        <taxon>Mucoromycotina</taxon>
        <taxon>Mucoromycetes</taxon>
        <taxon>Mucorales</taxon>
        <taxon>Cunninghamellaceae</taxon>
        <taxon>Absidia</taxon>
    </lineage>
</organism>
<dbReference type="Proteomes" id="UP000193560">
    <property type="component" value="Unassembled WGS sequence"/>
</dbReference>
<evidence type="ECO:0000313" key="3">
    <source>
        <dbReference type="EMBL" id="ORZ07086.1"/>
    </source>
</evidence>
<protein>
    <submittedName>
        <fullName evidence="3">Uncharacterized protein</fullName>
    </submittedName>
</protein>
<evidence type="ECO:0000313" key="4">
    <source>
        <dbReference type="Proteomes" id="UP000193560"/>
    </source>
</evidence>
<name>A0A1X2I1A6_9FUNG</name>
<feature type="region of interest" description="Disordered" evidence="2">
    <location>
        <begin position="230"/>
        <end position="289"/>
    </location>
</feature>
<proteinExistence type="predicted"/>
<feature type="compositionally biased region" description="Basic and acidic residues" evidence="2">
    <location>
        <begin position="87"/>
        <end position="106"/>
    </location>
</feature>
<accession>A0A1X2I1A6</accession>
<keyword evidence="1" id="KW-0175">Coiled coil</keyword>
<keyword evidence="4" id="KW-1185">Reference proteome</keyword>
<feature type="coiled-coil region" evidence="1">
    <location>
        <begin position="25"/>
        <end position="62"/>
    </location>
</feature>
<feature type="region of interest" description="Disordered" evidence="2">
    <location>
        <begin position="87"/>
        <end position="108"/>
    </location>
</feature>
<evidence type="ECO:0000256" key="2">
    <source>
        <dbReference type="SAM" id="MobiDB-lite"/>
    </source>
</evidence>
<dbReference type="AlphaFoldDB" id="A0A1X2I1A6"/>
<dbReference type="EMBL" id="MCGE01000036">
    <property type="protein sequence ID" value="ORZ07086.1"/>
    <property type="molecule type" value="Genomic_DNA"/>
</dbReference>
<comment type="caution">
    <text evidence="3">The sequence shown here is derived from an EMBL/GenBank/DDBJ whole genome shotgun (WGS) entry which is preliminary data.</text>
</comment>
<gene>
    <name evidence="3" type="ORF">BCR42DRAFT_397383</name>
</gene>
<feature type="compositionally biased region" description="Acidic residues" evidence="2">
    <location>
        <begin position="245"/>
        <end position="254"/>
    </location>
</feature>
<evidence type="ECO:0000256" key="1">
    <source>
        <dbReference type="SAM" id="Coils"/>
    </source>
</evidence>
<sequence length="289" mass="32968">MNNSSEIKATLGEMKRALANQSSDLQRYKALLNNQGHQLTRLEQQNKKLQKQNQQLHQQNVQILDILKNMQGSNNNDVNSVHQPLYETHERDLPAPRSDKKFKKDGTAASRTTTQVDYREALKVLMEKEDVEADLIFFNNMANSICAELKANNPQFVKTSWTNLPEQCKTWSIAEFEKRLGRYPYNIPINRAQGHWLCNIISQRWGNKLRKQKENPSQVTLDEEEIDGEFDEDEPVSHLHIDLNGDGDDNDNDDIPSRPAKRRAAPSPSPSSPSSSSSPPPPSRSRLTR</sequence>